<name>A0ABT8FHB8_9ACTN</name>
<protein>
    <submittedName>
        <fullName evidence="2">Uncharacterized protein</fullName>
    </submittedName>
</protein>
<dbReference type="RefSeq" id="WP_300953173.1">
    <property type="nucleotide sequence ID" value="NZ_JAUHJQ010000005.1"/>
</dbReference>
<evidence type="ECO:0000313" key="2">
    <source>
        <dbReference type="EMBL" id="MDN4174073.1"/>
    </source>
</evidence>
<keyword evidence="1" id="KW-0812">Transmembrane</keyword>
<feature type="transmembrane region" description="Helical" evidence="1">
    <location>
        <begin position="37"/>
        <end position="58"/>
    </location>
</feature>
<reference evidence="2" key="1">
    <citation type="submission" date="2023-06" db="EMBL/GenBank/DDBJ databases">
        <title>Draft genome sequence of Nocardioides sp. SOB77.</title>
        <authorList>
            <person name="Zhang G."/>
        </authorList>
    </citation>
    <scope>NUCLEOTIDE SEQUENCE</scope>
    <source>
        <strain evidence="2">SOB77</strain>
    </source>
</reference>
<dbReference type="EMBL" id="JAUHJQ010000005">
    <property type="protein sequence ID" value="MDN4174073.1"/>
    <property type="molecule type" value="Genomic_DNA"/>
</dbReference>
<evidence type="ECO:0000313" key="3">
    <source>
        <dbReference type="Proteomes" id="UP001168620"/>
    </source>
</evidence>
<keyword evidence="1" id="KW-0472">Membrane</keyword>
<gene>
    <name evidence="2" type="ORF">QWY28_14015</name>
</gene>
<feature type="transmembrane region" description="Helical" evidence="1">
    <location>
        <begin position="143"/>
        <end position="164"/>
    </location>
</feature>
<proteinExistence type="predicted"/>
<evidence type="ECO:0000256" key="1">
    <source>
        <dbReference type="SAM" id="Phobius"/>
    </source>
</evidence>
<comment type="caution">
    <text evidence="2">The sequence shown here is derived from an EMBL/GenBank/DDBJ whole genome shotgun (WGS) entry which is preliminary data.</text>
</comment>
<keyword evidence="3" id="KW-1185">Reference proteome</keyword>
<feature type="transmembrane region" description="Helical" evidence="1">
    <location>
        <begin position="64"/>
        <end position="84"/>
    </location>
</feature>
<dbReference type="Proteomes" id="UP001168620">
    <property type="component" value="Unassembled WGS sequence"/>
</dbReference>
<accession>A0ABT8FHB8</accession>
<organism evidence="2 3">
    <name type="scientific">Nocardioides oceani</name>
    <dbReference type="NCBI Taxonomy" id="3058369"/>
    <lineage>
        <taxon>Bacteria</taxon>
        <taxon>Bacillati</taxon>
        <taxon>Actinomycetota</taxon>
        <taxon>Actinomycetes</taxon>
        <taxon>Propionibacteriales</taxon>
        <taxon>Nocardioidaceae</taxon>
        <taxon>Nocardioides</taxon>
    </lineage>
</organism>
<keyword evidence="1" id="KW-1133">Transmembrane helix</keyword>
<sequence length="169" mass="18677">MTGDRSSDPEAHSAKPSVSVDAVYAALAARRTQFDNLLWQVPVLSLTAQAFLFTIALSDGGTKYSRSVACLLSMVTSFLTVQIFTRHRQAEITDAQWLAEFEASSSDGIDIVHGTTWQARRNRQPADAGAFEPLRYLPGFRTWAWGLSTFGVAAFLTLVITWAAPHWLR</sequence>